<dbReference type="SMART" id="SM01383">
    <property type="entry name" value="Ribosomal_L2"/>
    <property type="match status" value="1"/>
</dbReference>
<dbReference type="Proteomes" id="UP000176429">
    <property type="component" value="Unassembled WGS sequence"/>
</dbReference>
<reference evidence="9 10" key="1">
    <citation type="journal article" date="2016" name="Nat. Commun.">
        <title>Thousands of microbial genomes shed light on interconnected biogeochemical processes in an aquifer system.</title>
        <authorList>
            <person name="Anantharaman K."/>
            <person name="Brown C.T."/>
            <person name="Hug L.A."/>
            <person name="Sharon I."/>
            <person name="Castelle C.J."/>
            <person name="Probst A.J."/>
            <person name="Thomas B.C."/>
            <person name="Singh A."/>
            <person name="Wilkins M.J."/>
            <person name="Karaoz U."/>
            <person name="Brodie E.L."/>
            <person name="Williams K.H."/>
            <person name="Hubbard S.S."/>
            <person name="Banfield J.F."/>
        </authorList>
    </citation>
    <scope>NUCLEOTIDE SEQUENCE [LARGE SCALE GENOMIC DNA]</scope>
</reference>
<dbReference type="FunFam" id="2.30.30.30:FF:000001">
    <property type="entry name" value="50S ribosomal protein L2"/>
    <property type="match status" value="1"/>
</dbReference>
<dbReference type="GO" id="GO:0015934">
    <property type="term" value="C:large ribosomal subunit"/>
    <property type="evidence" value="ECO:0007669"/>
    <property type="project" value="InterPro"/>
</dbReference>
<dbReference type="Pfam" id="PF03947">
    <property type="entry name" value="Ribosomal_L2_C"/>
    <property type="match status" value="1"/>
</dbReference>
<evidence type="ECO:0000256" key="6">
    <source>
        <dbReference type="SAM" id="MobiDB-lite"/>
    </source>
</evidence>
<proteinExistence type="inferred from homology"/>
<protein>
    <recommendedName>
        <fullName evidence="4 5">Large ribosomal subunit protein uL2</fullName>
    </recommendedName>
</protein>
<comment type="subunit">
    <text evidence="5">Part of the 50S ribosomal subunit. Forms a bridge to the 30S subunit in the 70S ribosome.</text>
</comment>
<dbReference type="InterPro" id="IPR005880">
    <property type="entry name" value="Ribosomal_uL2_bac/org-type"/>
</dbReference>
<feature type="compositionally biased region" description="Basic residues" evidence="6">
    <location>
        <begin position="240"/>
        <end position="249"/>
    </location>
</feature>
<dbReference type="InterPro" id="IPR012340">
    <property type="entry name" value="NA-bd_OB-fold"/>
</dbReference>
<comment type="caution">
    <text evidence="9">The sequence shown here is derived from an EMBL/GenBank/DDBJ whole genome shotgun (WGS) entry which is preliminary data.</text>
</comment>
<dbReference type="Gene3D" id="4.10.950.10">
    <property type="entry name" value="Ribosomal protein L2, domain 3"/>
    <property type="match status" value="1"/>
</dbReference>
<dbReference type="GO" id="GO:0016740">
    <property type="term" value="F:transferase activity"/>
    <property type="evidence" value="ECO:0007669"/>
    <property type="project" value="InterPro"/>
</dbReference>
<evidence type="ECO:0000259" key="7">
    <source>
        <dbReference type="SMART" id="SM01382"/>
    </source>
</evidence>
<comment type="function">
    <text evidence="5">One of the primary rRNA binding proteins. Required for association of the 30S and 50S subunits to form the 70S ribosome, for tRNA binding and peptide bond formation. It has been suggested to have peptidyltransferase activity; this is somewhat controversial. Makes several contacts with the 16S rRNA in the 70S ribosome.</text>
</comment>
<feature type="domain" description="Large ribosomal subunit protein uL2 C-terminal" evidence="7">
    <location>
        <begin position="123"/>
        <end position="252"/>
    </location>
</feature>
<dbReference type="PANTHER" id="PTHR13691">
    <property type="entry name" value="RIBOSOMAL PROTEIN L2"/>
    <property type="match status" value="1"/>
</dbReference>
<evidence type="ECO:0000256" key="2">
    <source>
        <dbReference type="ARBA" id="ARBA00022980"/>
    </source>
</evidence>
<evidence type="ECO:0000313" key="10">
    <source>
        <dbReference type="Proteomes" id="UP000176429"/>
    </source>
</evidence>
<dbReference type="InterPro" id="IPR014726">
    <property type="entry name" value="Ribosomal_uL2_dom3"/>
</dbReference>
<keyword evidence="5" id="KW-0699">rRNA-binding</keyword>
<dbReference type="FunFam" id="4.10.950.10:FF:000001">
    <property type="entry name" value="50S ribosomal protein L2"/>
    <property type="match status" value="1"/>
</dbReference>
<dbReference type="InterPro" id="IPR022671">
    <property type="entry name" value="Ribosomal_uL2_CS"/>
</dbReference>
<dbReference type="EMBL" id="MHSH01000035">
    <property type="protein sequence ID" value="OHA41218.1"/>
    <property type="molecule type" value="Genomic_DNA"/>
</dbReference>
<dbReference type="Gene3D" id="2.30.30.30">
    <property type="match status" value="1"/>
</dbReference>
<dbReference type="PROSITE" id="PS00467">
    <property type="entry name" value="RIBOSOMAL_L2"/>
    <property type="match status" value="1"/>
</dbReference>
<dbReference type="SUPFAM" id="SSF50249">
    <property type="entry name" value="Nucleic acid-binding proteins"/>
    <property type="match status" value="1"/>
</dbReference>
<feature type="domain" description="Large ribosomal subunit protein uL2 RNA-binding" evidence="8">
    <location>
        <begin position="41"/>
        <end position="118"/>
    </location>
</feature>
<comment type="similarity">
    <text evidence="1 5">Belongs to the universal ribosomal protein uL2 family.</text>
</comment>
<name>A0A1G2NYS3_9BACT</name>
<keyword evidence="2 5" id="KW-0689">Ribosomal protein</keyword>
<keyword evidence="5" id="KW-0694">RNA-binding</keyword>
<dbReference type="GO" id="GO:0019843">
    <property type="term" value="F:rRNA binding"/>
    <property type="evidence" value="ECO:0007669"/>
    <property type="project" value="UniProtKB-UniRule"/>
</dbReference>
<dbReference type="Gene3D" id="2.40.50.140">
    <property type="entry name" value="Nucleic acid-binding proteins"/>
    <property type="match status" value="1"/>
</dbReference>
<dbReference type="InterPro" id="IPR002171">
    <property type="entry name" value="Ribosomal_uL2"/>
</dbReference>
<evidence type="ECO:0000313" key="9">
    <source>
        <dbReference type="EMBL" id="OHA41218.1"/>
    </source>
</evidence>
<dbReference type="InterPro" id="IPR014722">
    <property type="entry name" value="Rib_uL2_dom2"/>
</dbReference>
<organism evidence="9 10">
    <name type="scientific">Candidatus Taylorbacteria bacterium RIFCSPLOWO2_02_FULL_46_40</name>
    <dbReference type="NCBI Taxonomy" id="1802329"/>
    <lineage>
        <taxon>Bacteria</taxon>
        <taxon>Candidatus Tayloriibacteriota</taxon>
    </lineage>
</organism>
<dbReference type="Pfam" id="PF00181">
    <property type="entry name" value="Ribosomal_L2_N"/>
    <property type="match status" value="1"/>
</dbReference>
<gene>
    <name evidence="5" type="primary">rplB</name>
    <name evidence="9" type="ORF">A3H68_00615</name>
</gene>
<dbReference type="GO" id="GO:0002181">
    <property type="term" value="P:cytoplasmic translation"/>
    <property type="evidence" value="ECO:0007669"/>
    <property type="project" value="TreeGrafter"/>
</dbReference>
<dbReference type="AlphaFoldDB" id="A0A1G2NYS3"/>
<evidence type="ECO:0000256" key="1">
    <source>
        <dbReference type="ARBA" id="ARBA00005636"/>
    </source>
</evidence>
<dbReference type="GO" id="GO:0003735">
    <property type="term" value="F:structural constituent of ribosome"/>
    <property type="evidence" value="ECO:0007669"/>
    <property type="project" value="InterPro"/>
</dbReference>
<sequence>MKRFNPTSKSRRHMTVISYRQLLSGDSPHKPLVRGVQRSVGRNSAGRLTTRHKGGGHKRLFREIDFRFEKRDIPAAIETIEYDPNRSAFIALVCYKDGERRYIVIPKGMRVGDSFVVSEKAEVKIGNRLPLLRVPVGAFVYNIEIKPGGGAVLARSAGNYAEVVAVEGGYVNIKLPSSEVRKVSDRCWATVGEVSNEENHLVNIGKAGRSRWLGIRPTVRGSVMNPVDHPYGGGEGKQGRGTRRAKSKWGKPTGKGQKSRRPKKYSNYLVVSRRKVGKR</sequence>
<dbReference type="NCBIfam" id="TIGR01171">
    <property type="entry name" value="rplB_bact"/>
    <property type="match status" value="1"/>
</dbReference>
<dbReference type="SMART" id="SM01382">
    <property type="entry name" value="Ribosomal_L2_C"/>
    <property type="match status" value="1"/>
</dbReference>
<evidence type="ECO:0000256" key="3">
    <source>
        <dbReference type="ARBA" id="ARBA00023274"/>
    </source>
</evidence>
<dbReference type="SUPFAM" id="SSF50104">
    <property type="entry name" value="Translation proteins SH3-like domain"/>
    <property type="match status" value="1"/>
</dbReference>
<dbReference type="PIRSF" id="PIRSF002158">
    <property type="entry name" value="Ribosomal_L2"/>
    <property type="match status" value="1"/>
</dbReference>
<evidence type="ECO:0000259" key="8">
    <source>
        <dbReference type="SMART" id="SM01383"/>
    </source>
</evidence>
<evidence type="ECO:0000256" key="5">
    <source>
        <dbReference type="HAMAP-Rule" id="MF_01320"/>
    </source>
</evidence>
<feature type="region of interest" description="Disordered" evidence="6">
    <location>
        <begin position="223"/>
        <end position="279"/>
    </location>
</feature>
<evidence type="ECO:0000256" key="4">
    <source>
        <dbReference type="ARBA" id="ARBA00035242"/>
    </source>
</evidence>
<keyword evidence="3 5" id="KW-0687">Ribonucleoprotein</keyword>
<dbReference type="HAMAP" id="MF_01320_B">
    <property type="entry name" value="Ribosomal_uL2_B"/>
    <property type="match status" value="1"/>
</dbReference>
<dbReference type="InterPro" id="IPR008991">
    <property type="entry name" value="Translation_prot_SH3-like_sf"/>
</dbReference>
<accession>A0A1G2NYS3</accession>
<dbReference type="InterPro" id="IPR022666">
    <property type="entry name" value="Ribosomal_uL2_RNA-bd_dom"/>
</dbReference>
<dbReference type="InterPro" id="IPR022669">
    <property type="entry name" value="Ribosomal_uL2_C"/>
</dbReference>
<dbReference type="PANTHER" id="PTHR13691:SF5">
    <property type="entry name" value="LARGE RIBOSOMAL SUBUNIT PROTEIN UL2M"/>
    <property type="match status" value="1"/>
</dbReference>